<proteinExistence type="predicted"/>
<dbReference type="HOGENOM" id="CLU_127468_0_0_2"/>
<accession>F3KIV4</accession>
<evidence type="ECO:0000313" key="1">
    <source>
        <dbReference type="EMBL" id="EGG42711.1"/>
    </source>
</evidence>
<dbReference type="STRING" id="886738.Nlim_0424"/>
<dbReference type="Proteomes" id="UP000004348">
    <property type="component" value="Chromosome"/>
</dbReference>
<reference evidence="1" key="1">
    <citation type="journal article" date="2011" name="PLoS ONE">
        <title>Genome of a low-salinity ammonia-oxidizing archaeon determined by single-cell and metagenomic analysis.</title>
        <authorList>
            <person name="Blainey P.C."/>
            <person name="Mosier A.C."/>
            <person name="Potanina A."/>
            <person name="Francis C.A."/>
            <person name="Quake S.R."/>
        </authorList>
    </citation>
    <scope>NUCLEOTIDE SEQUENCE [LARGE SCALE GENOMIC DNA]</scope>
    <source>
        <strain evidence="1">SFB1</strain>
    </source>
</reference>
<dbReference type="PATRIC" id="fig|886738.10.peg.485"/>
<dbReference type="AlphaFoldDB" id="F3KIV4"/>
<dbReference type="EMBL" id="AEGP01000025">
    <property type="protein sequence ID" value="EGG42711.1"/>
    <property type="molecule type" value="Genomic_DNA"/>
</dbReference>
<gene>
    <name evidence="1" type="ORF">Nlim_0424</name>
</gene>
<sequence>MQEEPNPIKDYLFDYLKSKKIQELTAQSKFIEIINDVLENCFDKIVSMGRKEEGLAILATGLLHYLLTNALIPSQRKIEYNKIEIDIVIPNLKTLQTDPKKSLIIYIPKSSDNNVIKEKLNQLEKIQPIKDNIWIITTKELDFQNKTYEIKKNNGSFSKIINDIGQFVNVQGENKFKILRI</sequence>
<protein>
    <submittedName>
        <fullName evidence="1">Uncharacterized protein</fullName>
    </submittedName>
</protein>
<comment type="caution">
    <text evidence="1">The sequence shown here is derived from an EMBL/GenBank/DDBJ whole genome shotgun (WGS) entry which is preliminary data.</text>
</comment>
<name>F3KIV4_9ARCH</name>
<organism evidence="1">
    <name type="scientific">Candidatus Nitrosarchaeum limnium SFB1</name>
    <dbReference type="NCBI Taxonomy" id="886738"/>
    <lineage>
        <taxon>Archaea</taxon>
        <taxon>Nitrososphaerota</taxon>
        <taxon>Nitrososphaeria</taxon>
        <taxon>Nitrosopumilales</taxon>
        <taxon>Nitrosopumilaceae</taxon>
        <taxon>Nitrosarchaeum</taxon>
    </lineage>
</organism>